<gene>
    <name evidence="1" type="ORF">VSDG_04973</name>
</gene>
<evidence type="ECO:0000313" key="1">
    <source>
        <dbReference type="EMBL" id="ROV96186.1"/>
    </source>
</evidence>
<evidence type="ECO:0008006" key="3">
    <source>
        <dbReference type="Google" id="ProtNLM"/>
    </source>
</evidence>
<dbReference type="EMBL" id="LJZO01000021">
    <property type="protein sequence ID" value="ROV96186.1"/>
    <property type="molecule type" value="Genomic_DNA"/>
</dbReference>
<dbReference type="Gene3D" id="1.20.120.450">
    <property type="entry name" value="dinb family like domain"/>
    <property type="match status" value="1"/>
</dbReference>
<dbReference type="SUPFAM" id="SSF109854">
    <property type="entry name" value="DinB/YfiT-like putative metalloenzymes"/>
    <property type="match status" value="1"/>
</dbReference>
<dbReference type="InterPro" id="IPR018531">
    <property type="entry name" value="DUF1993"/>
</dbReference>
<sequence length="177" mass="19771">MAGITFYDAYFPMLIAATDALEAILVKSQAHAKEHGVDVDADYVPLRLYEDMKPFSFQISIVCNFAGRCVNRLTGDTPDAWEEGEGATFDQLLARVRKTAELLKSARPEDINGKESTVIEVSLGPKTKKMECKDYVTLMILPNVFFHVQTTYALMRMKGVPLGKMDFLVPFMGAHLN</sequence>
<dbReference type="Proteomes" id="UP000284375">
    <property type="component" value="Unassembled WGS sequence"/>
</dbReference>
<accession>A0A423VYR4</accession>
<proteinExistence type="predicted"/>
<comment type="caution">
    <text evidence="1">The sequence shown here is derived from an EMBL/GenBank/DDBJ whole genome shotgun (WGS) entry which is preliminary data.</text>
</comment>
<dbReference type="STRING" id="252740.A0A423VYR4"/>
<name>A0A423VYR4_CYTCH</name>
<organism evidence="1 2">
    <name type="scientific">Cytospora chrysosperma</name>
    <name type="common">Cytospora canker fungus</name>
    <name type="synonym">Sphaeria chrysosperma</name>
    <dbReference type="NCBI Taxonomy" id="252740"/>
    <lineage>
        <taxon>Eukaryota</taxon>
        <taxon>Fungi</taxon>
        <taxon>Dikarya</taxon>
        <taxon>Ascomycota</taxon>
        <taxon>Pezizomycotina</taxon>
        <taxon>Sordariomycetes</taxon>
        <taxon>Sordariomycetidae</taxon>
        <taxon>Diaporthales</taxon>
        <taxon>Cytosporaceae</taxon>
        <taxon>Cytospora</taxon>
    </lineage>
</organism>
<keyword evidence="2" id="KW-1185">Reference proteome</keyword>
<dbReference type="InterPro" id="IPR034660">
    <property type="entry name" value="DinB/YfiT-like"/>
</dbReference>
<dbReference type="PANTHER" id="PTHR36922">
    <property type="entry name" value="BLL2446 PROTEIN"/>
    <property type="match status" value="1"/>
</dbReference>
<dbReference type="Pfam" id="PF09351">
    <property type="entry name" value="DUF1993"/>
    <property type="match status" value="1"/>
</dbReference>
<dbReference type="AlphaFoldDB" id="A0A423VYR4"/>
<dbReference type="OrthoDB" id="3724345at2759"/>
<dbReference type="PANTHER" id="PTHR36922:SF1">
    <property type="entry name" value="DUF1993 DOMAIN-CONTAINING PROTEIN"/>
    <property type="match status" value="1"/>
</dbReference>
<evidence type="ECO:0000313" key="2">
    <source>
        <dbReference type="Proteomes" id="UP000284375"/>
    </source>
</evidence>
<reference evidence="1 2" key="1">
    <citation type="submission" date="2015-09" db="EMBL/GenBank/DDBJ databases">
        <title>Host preference determinants of Valsa canker pathogens revealed by comparative genomics.</title>
        <authorList>
            <person name="Yin Z."/>
            <person name="Huang L."/>
        </authorList>
    </citation>
    <scope>NUCLEOTIDE SEQUENCE [LARGE SCALE GENOMIC DNA]</scope>
    <source>
        <strain evidence="1 2">YSFL</strain>
    </source>
</reference>
<protein>
    <recommendedName>
        <fullName evidence="3">DUF1993 domain-containing protein</fullName>
    </recommendedName>
</protein>